<evidence type="ECO:0000313" key="2">
    <source>
        <dbReference type="EMBL" id="MFC4561150.1"/>
    </source>
</evidence>
<dbReference type="PANTHER" id="PTHR43441">
    <property type="entry name" value="RIBOSOMAL-PROTEIN-SERINE ACETYLTRANSFERASE"/>
    <property type="match status" value="1"/>
</dbReference>
<dbReference type="GO" id="GO:0016746">
    <property type="term" value="F:acyltransferase activity"/>
    <property type="evidence" value="ECO:0007669"/>
    <property type="project" value="UniProtKB-KW"/>
</dbReference>
<reference evidence="3" key="1">
    <citation type="journal article" date="2019" name="Int. J. Syst. Evol. Microbiol.">
        <title>The Global Catalogue of Microorganisms (GCM) 10K type strain sequencing project: providing services to taxonomists for standard genome sequencing and annotation.</title>
        <authorList>
            <consortium name="The Broad Institute Genomics Platform"/>
            <consortium name="The Broad Institute Genome Sequencing Center for Infectious Disease"/>
            <person name="Wu L."/>
            <person name="Ma J."/>
        </authorList>
    </citation>
    <scope>NUCLEOTIDE SEQUENCE [LARGE SCALE GENOMIC DNA]</scope>
    <source>
        <strain evidence="3">XZYJ18</strain>
    </source>
</reference>
<feature type="domain" description="N-acetyltransferase" evidence="1">
    <location>
        <begin position="16"/>
        <end position="187"/>
    </location>
</feature>
<dbReference type="SUPFAM" id="SSF55729">
    <property type="entry name" value="Acyl-CoA N-acyltransferases (Nat)"/>
    <property type="match status" value="1"/>
</dbReference>
<sequence length="216" mass="23622">MRHWPLYDLVIRTPRLELRLPTPDELDALGDLAIEGVHDPREMPFLVAWTDAPPEERARGVCQHHWRTLGAITPDDWTLPLAVFTESGAAGFQDIGARDFAATRQVGTGSWLGLRYQGQGIGTEMRAAVLHLAFAALGAEVAVSSVLAGNTRSLGVSRKLGYRDNGMTRLKVRGRGVDDLRLRLDRADWRSSLVDGIEVRGVERCLPLLGAGVPPA</sequence>
<dbReference type="Gene3D" id="3.40.630.30">
    <property type="match status" value="1"/>
</dbReference>
<keyword evidence="2" id="KW-0012">Acyltransferase</keyword>
<name>A0ABV9DT49_9ACTN</name>
<dbReference type="EMBL" id="JBHSFQ010000003">
    <property type="protein sequence ID" value="MFC4561150.1"/>
    <property type="molecule type" value="Genomic_DNA"/>
</dbReference>
<dbReference type="EC" id="2.3.-.-" evidence="2"/>
<keyword evidence="2" id="KW-0808">Transferase</keyword>
<dbReference type="PANTHER" id="PTHR43441:SF11">
    <property type="entry name" value="RIBOSOMAL-PROTEIN-SERINE ACETYLTRANSFERASE"/>
    <property type="match status" value="1"/>
</dbReference>
<dbReference type="InterPro" id="IPR016181">
    <property type="entry name" value="Acyl_CoA_acyltransferase"/>
</dbReference>
<protein>
    <submittedName>
        <fullName evidence="2">GNAT family N-acetyltransferase</fullName>
        <ecNumber evidence="2">2.3.-.-</ecNumber>
    </submittedName>
</protein>
<proteinExistence type="predicted"/>
<dbReference type="RefSeq" id="WP_378571767.1">
    <property type="nucleotide sequence ID" value="NZ_JBHSFQ010000003.1"/>
</dbReference>
<dbReference type="InterPro" id="IPR000182">
    <property type="entry name" value="GNAT_dom"/>
</dbReference>
<accession>A0ABV9DT49</accession>
<evidence type="ECO:0000313" key="3">
    <source>
        <dbReference type="Proteomes" id="UP001595923"/>
    </source>
</evidence>
<organism evidence="2 3">
    <name type="scientific">Nocardiopsis mangrovi</name>
    <dbReference type="NCBI Taxonomy" id="1179818"/>
    <lineage>
        <taxon>Bacteria</taxon>
        <taxon>Bacillati</taxon>
        <taxon>Actinomycetota</taxon>
        <taxon>Actinomycetes</taxon>
        <taxon>Streptosporangiales</taxon>
        <taxon>Nocardiopsidaceae</taxon>
        <taxon>Nocardiopsis</taxon>
    </lineage>
</organism>
<dbReference type="Pfam" id="PF13302">
    <property type="entry name" value="Acetyltransf_3"/>
    <property type="match status" value="1"/>
</dbReference>
<dbReference type="InterPro" id="IPR051908">
    <property type="entry name" value="Ribosomal_N-acetyltransferase"/>
</dbReference>
<keyword evidence="3" id="KW-1185">Reference proteome</keyword>
<dbReference type="PROSITE" id="PS51186">
    <property type="entry name" value="GNAT"/>
    <property type="match status" value="1"/>
</dbReference>
<dbReference type="Proteomes" id="UP001595923">
    <property type="component" value="Unassembled WGS sequence"/>
</dbReference>
<comment type="caution">
    <text evidence="2">The sequence shown here is derived from an EMBL/GenBank/DDBJ whole genome shotgun (WGS) entry which is preliminary data.</text>
</comment>
<gene>
    <name evidence="2" type="ORF">ACFO4E_04685</name>
</gene>
<evidence type="ECO:0000259" key="1">
    <source>
        <dbReference type="PROSITE" id="PS51186"/>
    </source>
</evidence>